<dbReference type="SMART" id="SM01086">
    <property type="entry name" value="ClpB_D2-small"/>
    <property type="match status" value="1"/>
</dbReference>
<dbReference type="GO" id="GO:0016887">
    <property type="term" value="F:ATP hydrolysis activity"/>
    <property type="evidence" value="ECO:0007669"/>
    <property type="project" value="TreeGrafter"/>
</dbReference>
<evidence type="ECO:0000259" key="3">
    <source>
        <dbReference type="SMART" id="SM01086"/>
    </source>
</evidence>
<dbReference type="GO" id="GO:0005524">
    <property type="term" value="F:ATP binding"/>
    <property type="evidence" value="ECO:0007669"/>
    <property type="project" value="UniProtKB-KW"/>
</dbReference>
<dbReference type="STRING" id="286115.A0A507DK44"/>
<dbReference type="InterPro" id="IPR050130">
    <property type="entry name" value="ClpA_ClpB"/>
</dbReference>
<dbReference type="InterPro" id="IPR019489">
    <property type="entry name" value="Clp_ATPase_C"/>
</dbReference>
<evidence type="ECO:0000256" key="2">
    <source>
        <dbReference type="ARBA" id="ARBA00022840"/>
    </source>
</evidence>
<gene>
    <name evidence="4" type="ORF">SeMB42_g01699</name>
</gene>
<protein>
    <recommendedName>
        <fullName evidence="3">Clp ATPase C-terminal domain-containing protein</fullName>
    </recommendedName>
</protein>
<proteinExistence type="predicted"/>
<dbReference type="PANTHER" id="PTHR11638:SF18">
    <property type="entry name" value="HEAT SHOCK PROTEIN 104"/>
    <property type="match status" value="1"/>
</dbReference>
<keyword evidence="5" id="KW-1185">Reference proteome</keyword>
<organism evidence="4 5">
    <name type="scientific">Synchytrium endobioticum</name>
    <dbReference type="NCBI Taxonomy" id="286115"/>
    <lineage>
        <taxon>Eukaryota</taxon>
        <taxon>Fungi</taxon>
        <taxon>Fungi incertae sedis</taxon>
        <taxon>Chytridiomycota</taxon>
        <taxon>Chytridiomycota incertae sedis</taxon>
        <taxon>Chytridiomycetes</taxon>
        <taxon>Synchytriales</taxon>
        <taxon>Synchytriaceae</taxon>
        <taxon>Synchytrium</taxon>
    </lineage>
</organism>
<dbReference type="AlphaFoldDB" id="A0A507DK44"/>
<dbReference type="Pfam" id="PF10431">
    <property type="entry name" value="ClpB_D2-small"/>
    <property type="match status" value="1"/>
</dbReference>
<name>A0A507DK44_9FUNG</name>
<accession>A0A507DK44</accession>
<dbReference type="GO" id="GO:0005737">
    <property type="term" value="C:cytoplasm"/>
    <property type="evidence" value="ECO:0007669"/>
    <property type="project" value="TreeGrafter"/>
</dbReference>
<dbReference type="Proteomes" id="UP000317494">
    <property type="component" value="Unassembled WGS sequence"/>
</dbReference>
<keyword evidence="1" id="KW-0547">Nucleotide-binding</keyword>
<dbReference type="PANTHER" id="PTHR11638">
    <property type="entry name" value="ATP-DEPENDENT CLP PROTEASE"/>
    <property type="match status" value="1"/>
</dbReference>
<sequence>MAITDPFTLWNNIKDVYNAASLARKPTIMKEWDELKFASHKTVADYNTAVNKLKADMTLVVVHSEIRFRHHEHDHGLVVGHLAVLFRLEELHKIVRNQARAVATRLAEHRILLRLSDSAVDYVLSESYSPLYGARPMKKYLEKHLVTQLSRMMLGGQLLDGCTVWVETKSENGDASDGLLFRVEGGIGNGVHMDVDVRM</sequence>
<dbReference type="EMBL" id="QEAN01000046">
    <property type="protein sequence ID" value="TPX51993.1"/>
    <property type="molecule type" value="Genomic_DNA"/>
</dbReference>
<comment type="caution">
    <text evidence="4">The sequence shown here is derived from an EMBL/GenBank/DDBJ whole genome shotgun (WGS) entry which is preliminary data.</text>
</comment>
<evidence type="ECO:0000313" key="5">
    <source>
        <dbReference type="Proteomes" id="UP000317494"/>
    </source>
</evidence>
<reference evidence="4 5" key="1">
    <citation type="journal article" date="2019" name="Sci. Rep.">
        <title>Comparative genomics of chytrid fungi reveal insights into the obligate biotrophic and pathogenic lifestyle of Synchytrium endobioticum.</title>
        <authorList>
            <person name="van de Vossenberg B.T.L.H."/>
            <person name="Warris S."/>
            <person name="Nguyen H.D.T."/>
            <person name="van Gent-Pelzer M.P.E."/>
            <person name="Joly D.L."/>
            <person name="van de Geest H.C."/>
            <person name="Bonants P.J.M."/>
            <person name="Smith D.S."/>
            <person name="Levesque C.A."/>
            <person name="van der Lee T.A.J."/>
        </authorList>
    </citation>
    <scope>NUCLEOTIDE SEQUENCE [LARGE SCALE GENOMIC DNA]</scope>
    <source>
        <strain evidence="4 5">MB42</strain>
    </source>
</reference>
<evidence type="ECO:0000256" key="1">
    <source>
        <dbReference type="ARBA" id="ARBA00022741"/>
    </source>
</evidence>
<feature type="domain" description="Clp ATPase C-terminal" evidence="3">
    <location>
        <begin position="86"/>
        <end position="175"/>
    </location>
</feature>
<dbReference type="GO" id="GO:0034605">
    <property type="term" value="P:cellular response to heat"/>
    <property type="evidence" value="ECO:0007669"/>
    <property type="project" value="TreeGrafter"/>
</dbReference>
<dbReference type="Gene3D" id="1.10.8.60">
    <property type="match status" value="1"/>
</dbReference>
<dbReference type="VEuPathDB" id="FungiDB:SeMB42_g01699"/>
<evidence type="ECO:0000313" key="4">
    <source>
        <dbReference type="EMBL" id="TPX51993.1"/>
    </source>
</evidence>
<keyword evidence="2" id="KW-0067">ATP-binding</keyword>